<organism evidence="2 3">
    <name type="scientific">Lactuca saligna</name>
    <name type="common">Willowleaf lettuce</name>
    <dbReference type="NCBI Taxonomy" id="75948"/>
    <lineage>
        <taxon>Eukaryota</taxon>
        <taxon>Viridiplantae</taxon>
        <taxon>Streptophyta</taxon>
        <taxon>Embryophyta</taxon>
        <taxon>Tracheophyta</taxon>
        <taxon>Spermatophyta</taxon>
        <taxon>Magnoliopsida</taxon>
        <taxon>eudicotyledons</taxon>
        <taxon>Gunneridae</taxon>
        <taxon>Pentapetalae</taxon>
        <taxon>asterids</taxon>
        <taxon>campanulids</taxon>
        <taxon>Asterales</taxon>
        <taxon>Asteraceae</taxon>
        <taxon>Cichorioideae</taxon>
        <taxon>Cichorieae</taxon>
        <taxon>Lactucinae</taxon>
        <taxon>Lactuca</taxon>
    </lineage>
</organism>
<dbReference type="EMBL" id="OX465086">
    <property type="protein sequence ID" value="CAI9265527.1"/>
    <property type="molecule type" value="Genomic_DNA"/>
</dbReference>
<name>A0AA35VQC5_LACSI</name>
<evidence type="ECO:0000256" key="1">
    <source>
        <dbReference type="SAM" id="MobiDB-lite"/>
    </source>
</evidence>
<gene>
    <name evidence="2" type="ORF">LSALG_LOCUS6125</name>
</gene>
<dbReference type="PANTHER" id="PTHR31973:SF187">
    <property type="entry name" value="MUTATOR TRANSPOSASE MUDRA PROTEIN"/>
    <property type="match status" value="1"/>
</dbReference>
<evidence type="ECO:0000313" key="2">
    <source>
        <dbReference type="EMBL" id="CAI9265527.1"/>
    </source>
</evidence>
<dbReference type="PANTHER" id="PTHR31973">
    <property type="entry name" value="POLYPROTEIN, PUTATIVE-RELATED"/>
    <property type="match status" value="1"/>
</dbReference>
<evidence type="ECO:0000313" key="3">
    <source>
        <dbReference type="Proteomes" id="UP001177003"/>
    </source>
</evidence>
<sequence length="326" mass="37433">MEDVWDFDTIDVEVDKDLKKQTNRCNDAFLNNLCPDIAGEEGDDFAIPEIEHIDDDVDLNEDDVVENEDQFDLMREGSGSDEEVSSESDQDSKLEFEYSTHDPTVKWNKMRPFLGESLKLVAVCASDPQKFQCPFNVRASWMNTERLFQIKKLVDKHKCVRNDRNTNLMGPTWLGNQFLKELIRKPKLKCKEMQVIIQSRFHCNVSWSKCYRAKCSAMSLIEGRLSDHYAKVWDYGGELLRSNPGSSIKITVSQNQDNTTTFQRIYICFKAIKEGWKVGCRRVIGLDGSFFKGQCKGELLTAIGRDANNQVYPIAWAVVDIENKLI</sequence>
<dbReference type="Proteomes" id="UP001177003">
    <property type="component" value="Chromosome 0"/>
</dbReference>
<protein>
    <submittedName>
        <fullName evidence="2">Uncharacterized protein</fullName>
    </submittedName>
</protein>
<proteinExistence type="predicted"/>
<reference evidence="2" key="1">
    <citation type="submission" date="2023-04" db="EMBL/GenBank/DDBJ databases">
        <authorList>
            <person name="Vijverberg K."/>
            <person name="Xiong W."/>
            <person name="Schranz E."/>
        </authorList>
    </citation>
    <scope>NUCLEOTIDE SEQUENCE</scope>
</reference>
<keyword evidence="3" id="KW-1185">Reference proteome</keyword>
<accession>A0AA35VQC5</accession>
<feature type="region of interest" description="Disordered" evidence="1">
    <location>
        <begin position="74"/>
        <end position="93"/>
    </location>
</feature>
<feature type="compositionally biased region" description="Acidic residues" evidence="1">
    <location>
        <begin position="79"/>
        <end position="89"/>
    </location>
</feature>
<dbReference type="AlphaFoldDB" id="A0AA35VQC5"/>